<keyword evidence="3" id="KW-1185">Reference proteome</keyword>
<proteinExistence type="predicted"/>
<dbReference type="PROSITE" id="PS50878">
    <property type="entry name" value="RT_POL"/>
    <property type="match status" value="1"/>
</dbReference>
<dbReference type="GO" id="GO:0071897">
    <property type="term" value="P:DNA biosynthetic process"/>
    <property type="evidence" value="ECO:0007669"/>
    <property type="project" value="UniProtKB-ARBA"/>
</dbReference>
<dbReference type="SUPFAM" id="SSF56672">
    <property type="entry name" value="DNA/RNA polymerases"/>
    <property type="match status" value="1"/>
</dbReference>
<dbReference type="Pfam" id="PF00078">
    <property type="entry name" value="RVT_1"/>
    <property type="match status" value="1"/>
</dbReference>
<feature type="non-terminal residue" evidence="2">
    <location>
        <position position="71"/>
    </location>
</feature>
<reference evidence="2 3" key="1">
    <citation type="submission" date="2013-11" db="EMBL/GenBank/DDBJ databases">
        <title>Genome sequencing of Stegodyphus mimosarum.</title>
        <authorList>
            <person name="Bechsgaard J."/>
        </authorList>
    </citation>
    <scope>NUCLEOTIDE SEQUENCE [LARGE SCALE GENOMIC DNA]</scope>
</reference>
<dbReference type="OrthoDB" id="6434707at2759"/>
<evidence type="ECO:0000259" key="1">
    <source>
        <dbReference type="PROSITE" id="PS50878"/>
    </source>
</evidence>
<dbReference type="InterPro" id="IPR000477">
    <property type="entry name" value="RT_dom"/>
</dbReference>
<name>A0A087UA69_STEMI</name>
<organism evidence="2 3">
    <name type="scientific">Stegodyphus mimosarum</name>
    <name type="common">African social velvet spider</name>
    <dbReference type="NCBI Taxonomy" id="407821"/>
    <lineage>
        <taxon>Eukaryota</taxon>
        <taxon>Metazoa</taxon>
        <taxon>Ecdysozoa</taxon>
        <taxon>Arthropoda</taxon>
        <taxon>Chelicerata</taxon>
        <taxon>Arachnida</taxon>
        <taxon>Araneae</taxon>
        <taxon>Araneomorphae</taxon>
        <taxon>Entelegynae</taxon>
        <taxon>Eresoidea</taxon>
        <taxon>Eresidae</taxon>
        <taxon>Stegodyphus</taxon>
    </lineage>
</organism>
<dbReference type="Proteomes" id="UP000054359">
    <property type="component" value="Unassembled WGS sequence"/>
</dbReference>
<evidence type="ECO:0000313" key="2">
    <source>
        <dbReference type="EMBL" id="KFM74258.1"/>
    </source>
</evidence>
<dbReference type="InterPro" id="IPR043502">
    <property type="entry name" value="DNA/RNA_pol_sf"/>
</dbReference>
<evidence type="ECO:0000313" key="3">
    <source>
        <dbReference type="Proteomes" id="UP000054359"/>
    </source>
</evidence>
<gene>
    <name evidence="2" type="ORF">X975_19861</name>
</gene>
<dbReference type="AlphaFoldDB" id="A0A087UA69"/>
<accession>A0A087UA69</accession>
<sequence length="71" mass="8304">MLDWIGRFLTWRWVKTSWNNIECQYRQSKIGLPQGSAISPILFSIYVNDLVKRLKEVGDIQVSMFADDLVI</sequence>
<protein>
    <recommendedName>
        <fullName evidence="1">Reverse transcriptase domain-containing protein</fullName>
    </recommendedName>
</protein>
<feature type="domain" description="Reverse transcriptase" evidence="1">
    <location>
        <begin position="1"/>
        <end position="71"/>
    </location>
</feature>
<dbReference type="EMBL" id="KK118950">
    <property type="protein sequence ID" value="KFM74258.1"/>
    <property type="molecule type" value="Genomic_DNA"/>
</dbReference>